<evidence type="ECO:0000313" key="2">
    <source>
        <dbReference type="RefSeq" id="XP_026683067.1"/>
    </source>
</evidence>
<dbReference type="AlphaFoldDB" id="A0A3Q0J3K5"/>
<dbReference type="RefSeq" id="XP_026683067.1">
    <property type="nucleotide sequence ID" value="XM_026827266.1"/>
</dbReference>
<evidence type="ECO:0000313" key="1">
    <source>
        <dbReference type="Proteomes" id="UP000079169"/>
    </source>
</evidence>
<gene>
    <name evidence="2" type="primary">LOC113469500</name>
</gene>
<proteinExistence type="predicted"/>
<protein>
    <submittedName>
        <fullName evidence="2">Uncharacterized protein LOC113469500</fullName>
    </submittedName>
</protein>
<dbReference type="PaxDb" id="121845-A0A3Q0J3K5"/>
<dbReference type="GeneID" id="113469500"/>
<keyword evidence="1" id="KW-1185">Reference proteome</keyword>
<dbReference type="Proteomes" id="UP000079169">
    <property type="component" value="Unplaced"/>
</dbReference>
<sequence length="107" mass="12559">MSLSVNERTLMETDWFSGRKMPPSRGWFWNFWSDSQRQRNNSLPLDKVDRSFWDVIKNRPNSLSQLNKVIDASSEMKVKQAKAENFFHPDAKTLDMVPAPIIERQDS</sequence>
<dbReference type="KEGG" id="dci:113469500"/>
<organism evidence="1 2">
    <name type="scientific">Diaphorina citri</name>
    <name type="common">Asian citrus psyllid</name>
    <dbReference type="NCBI Taxonomy" id="121845"/>
    <lineage>
        <taxon>Eukaryota</taxon>
        <taxon>Metazoa</taxon>
        <taxon>Ecdysozoa</taxon>
        <taxon>Arthropoda</taxon>
        <taxon>Hexapoda</taxon>
        <taxon>Insecta</taxon>
        <taxon>Pterygota</taxon>
        <taxon>Neoptera</taxon>
        <taxon>Paraneoptera</taxon>
        <taxon>Hemiptera</taxon>
        <taxon>Sternorrhyncha</taxon>
        <taxon>Psylloidea</taxon>
        <taxon>Psyllidae</taxon>
        <taxon>Diaphorininae</taxon>
        <taxon>Diaphorina</taxon>
    </lineage>
</organism>
<name>A0A3Q0J3K5_DIACI</name>
<reference evidence="2" key="1">
    <citation type="submission" date="2025-08" db="UniProtKB">
        <authorList>
            <consortium name="RefSeq"/>
        </authorList>
    </citation>
    <scope>IDENTIFICATION</scope>
</reference>
<accession>A0A3Q0J3K5</accession>